<dbReference type="InterPro" id="IPR001633">
    <property type="entry name" value="EAL_dom"/>
</dbReference>
<dbReference type="InterPro" id="IPR000700">
    <property type="entry name" value="PAS-assoc_C"/>
</dbReference>
<gene>
    <name evidence="7" type="ORF">N781_04215</name>
</gene>
<dbReference type="InterPro" id="IPR052155">
    <property type="entry name" value="Biofilm_reg_signaling"/>
</dbReference>
<feature type="transmembrane region" description="Helical" evidence="1">
    <location>
        <begin position="42"/>
        <end position="66"/>
    </location>
</feature>
<dbReference type="GO" id="GO:0016020">
    <property type="term" value="C:membrane"/>
    <property type="evidence" value="ECO:0007669"/>
    <property type="project" value="UniProtKB-UniRule"/>
</dbReference>
<dbReference type="SMART" id="SM00091">
    <property type="entry name" value="PAS"/>
    <property type="match status" value="1"/>
</dbReference>
<dbReference type="InterPro" id="IPR029787">
    <property type="entry name" value="Nucleotide_cyclase"/>
</dbReference>
<dbReference type="SUPFAM" id="SSF55073">
    <property type="entry name" value="Nucleotide cyclase"/>
    <property type="match status" value="1"/>
</dbReference>
<dbReference type="STRING" id="1385510.GCA_000425205_02536"/>
<reference evidence="7 8" key="1">
    <citation type="submission" date="2013-08" db="EMBL/GenBank/DDBJ databases">
        <authorList>
            <person name="Huang J."/>
            <person name="Wang G."/>
        </authorList>
    </citation>
    <scope>NUCLEOTIDE SEQUENCE [LARGE SCALE GENOMIC DNA]</scope>
    <source>
        <strain evidence="7 8">JSM 076056</strain>
    </source>
</reference>
<evidence type="ECO:0000256" key="1">
    <source>
        <dbReference type="PROSITE-ProRule" id="PRU00244"/>
    </source>
</evidence>
<dbReference type="CDD" id="cd01949">
    <property type="entry name" value="GGDEF"/>
    <property type="match status" value="1"/>
</dbReference>
<dbReference type="Pfam" id="PF00563">
    <property type="entry name" value="EAL"/>
    <property type="match status" value="1"/>
</dbReference>
<evidence type="ECO:0000259" key="4">
    <source>
        <dbReference type="PROSITE" id="PS50883"/>
    </source>
</evidence>
<dbReference type="FunFam" id="3.20.20.450:FF:000001">
    <property type="entry name" value="Cyclic di-GMP phosphodiesterase yahA"/>
    <property type="match status" value="1"/>
</dbReference>
<dbReference type="Pfam" id="PF03707">
    <property type="entry name" value="MHYT"/>
    <property type="match status" value="2"/>
</dbReference>
<dbReference type="CDD" id="cd00130">
    <property type="entry name" value="PAS"/>
    <property type="match status" value="1"/>
</dbReference>
<dbReference type="AlphaFoldDB" id="A0A0A5GJ87"/>
<dbReference type="Gene3D" id="3.20.20.450">
    <property type="entry name" value="EAL domain"/>
    <property type="match status" value="1"/>
</dbReference>
<dbReference type="PROSITE" id="PS50113">
    <property type="entry name" value="PAC"/>
    <property type="match status" value="1"/>
</dbReference>
<dbReference type="eggNOG" id="COG5001">
    <property type="taxonomic scope" value="Bacteria"/>
</dbReference>
<dbReference type="PROSITE" id="PS50924">
    <property type="entry name" value="MHYT"/>
    <property type="match status" value="1"/>
</dbReference>
<comment type="caution">
    <text evidence="7">The sequence shown here is derived from an EMBL/GenBank/DDBJ whole genome shotgun (WGS) entry which is preliminary data.</text>
</comment>
<dbReference type="PROSITE" id="PS50883">
    <property type="entry name" value="EAL"/>
    <property type="match status" value="1"/>
</dbReference>
<evidence type="ECO:0000313" key="8">
    <source>
        <dbReference type="Proteomes" id="UP000030528"/>
    </source>
</evidence>
<dbReference type="EMBL" id="AVPE01000010">
    <property type="protein sequence ID" value="KGX91288.1"/>
    <property type="molecule type" value="Genomic_DNA"/>
</dbReference>
<dbReference type="Gene3D" id="3.30.450.20">
    <property type="entry name" value="PAS domain"/>
    <property type="match status" value="1"/>
</dbReference>
<feature type="domain" description="GGDEF" evidence="5">
    <location>
        <begin position="415"/>
        <end position="546"/>
    </location>
</feature>
<evidence type="ECO:0000259" key="3">
    <source>
        <dbReference type="PROSITE" id="PS50113"/>
    </source>
</evidence>
<feature type="transmembrane region" description="Helical" evidence="1">
    <location>
        <begin position="105"/>
        <end position="124"/>
    </location>
</feature>
<keyword evidence="1" id="KW-1133">Transmembrane helix</keyword>
<keyword evidence="8" id="KW-1185">Reference proteome</keyword>
<dbReference type="PANTHER" id="PTHR44757">
    <property type="entry name" value="DIGUANYLATE CYCLASE DGCP"/>
    <property type="match status" value="1"/>
</dbReference>
<dbReference type="InterPro" id="IPR035919">
    <property type="entry name" value="EAL_sf"/>
</dbReference>
<keyword evidence="1" id="KW-0812">Transmembrane</keyword>
<feature type="domain" description="EAL" evidence="4">
    <location>
        <begin position="555"/>
        <end position="808"/>
    </location>
</feature>
<dbReference type="PROSITE" id="PS50112">
    <property type="entry name" value="PAS"/>
    <property type="match status" value="1"/>
</dbReference>
<dbReference type="SMART" id="SM00052">
    <property type="entry name" value="EAL"/>
    <property type="match status" value="1"/>
</dbReference>
<dbReference type="SMART" id="SM00267">
    <property type="entry name" value="GGDEF"/>
    <property type="match status" value="1"/>
</dbReference>
<feature type="domain" description="PAC" evidence="3">
    <location>
        <begin position="333"/>
        <end position="383"/>
    </location>
</feature>
<dbReference type="InterPro" id="IPR000160">
    <property type="entry name" value="GGDEF_dom"/>
</dbReference>
<dbReference type="InterPro" id="IPR001610">
    <property type="entry name" value="PAC"/>
</dbReference>
<protein>
    <submittedName>
        <fullName evidence="7">Diguanylate cyclase</fullName>
    </submittedName>
</protein>
<dbReference type="NCBIfam" id="TIGR00229">
    <property type="entry name" value="sensory_box"/>
    <property type="match status" value="1"/>
</dbReference>
<evidence type="ECO:0000259" key="2">
    <source>
        <dbReference type="PROSITE" id="PS50112"/>
    </source>
</evidence>
<dbReference type="RefSeq" id="WP_051239917.1">
    <property type="nucleotide sequence ID" value="NZ_AULI01000010.1"/>
</dbReference>
<evidence type="ECO:0000313" key="7">
    <source>
        <dbReference type="EMBL" id="KGX91288.1"/>
    </source>
</evidence>
<dbReference type="CDD" id="cd01948">
    <property type="entry name" value="EAL"/>
    <property type="match status" value="1"/>
</dbReference>
<dbReference type="Proteomes" id="UP000030528">
    <property type="component" value="Unassembled WGS sequence"/>
</dbReference>
<feature type="transmembrane region" description="Helical" evidence="1">
    <location>
        <begin position="144"/>
        <end position="164"/>
    </location>
</feature>
<feature type="domain" description="MHYT" evidence="6">
    <location>
        <begin position="7"/>
        <end position="203"/>
    </location>
</feature>
<feature type="transmembrane region" description="Helical" evidence="1">
    <location>
        <begin position="176"/>
        <end position="194"/>
    </location>
</feature>
<dbReference type="SUPFAM" id="SSF141868">
    <property type="entry name" value="EAL domain-like"/>
    <property type="match status" value="1"/>
</dbReference>
<dbReference type="GO" id="GO:0006355">
    <property type="term" value="P:regulation of DNA-templated transcription"/>
    <property type="evidence" value="ECO:0007669"/>
    <property type="project" value="InterPro"/>
</dbReference>
<dbReference type="FunFam" id="3.30.70.270:FF:000001">
    <property type="entry name" value="Diguanylate cyclase domain protein"/>
    <property type="match status" value="1"/>
</dbReference>
<feature type="domain" description="PAS" evidence="2">
    <location>
        <begin position="257"/>
        <end position="338"/>
    </location>
</feature>
<accession>A0A0A5GJ87</accession>
<feature type="transmembrane region" description="Helical" evidence="1">
    <location>
        <begin position="78"/>
        <end position="98"/>
    </location>
</feature>
<dbReference type="PROSITE" id="PS50887">
    <property type="entry name" value="GGDEF"/>
    <property type="match status" value="1"/>
</dbReference>
<dbReference type="Pfam" id="PF00989">
    <property type="entry name" value="PAS"/>
    <property type="match status" value="1"/>
</dbReference>
<dbReference type="Gene3D" id="3.30.70.270">
    <property type="match status" value="1"/>
</dbReference>
<keyword evidence="1" id="KW-0472">Membrane</keyword>
<dbReference type="OrthoDB" id="9759607at2"/>
<dbReference type="InterPro" id="IPR000014">
    <property type="entry name" value="PAS"/>
</dbReference>
<dbReference type="InterPro" id="IPR035965">
    <property type="entry name" value="PAS-like_dom_sf"/>
</dbReference>
<sequence>MEMEGVYNVWLVILSIAVSIMSSYTALQIVKRLVRSRGMLRYMWIFGGSLTFGAGIWSMHFVAMLAYEMDMVVTYDTWLLILSILCAIGSSFVALYIISRGYDRIRYNFVGATLIGLSITSMHYVGMEAMQMGATIVYDNRLVIASVAIAWFASFVALQLFGYISKGERAKKPYHWFSWVSAVVMGIAISGMHYTGMESATFYHQTSAVVVDDSTIIEPVTLGYLIAAGIMFIIAFMITLIQYEAKVESTSLRLKMADQMYRSIIESANDGVVTVDERGEILAWNEAAEQIFRYTSGAIMHESFAKVVPTALQDEETHHSESPRRIQERYVGKTVELEGVRSSGERFPIELSLSTFHSSEDTYYTGIIRDITERREAEEQIQKLIYQDDLTELPNRRMLLEQIDSCVSQAKLHDEQVAVMFIDFDRFKQINDVYGHRVGDKLLIEIAKRTKSCLTEKDTLARQSGDEFVVVLPQTTHYQAGLIADKIISAYREPIWVEEIELYSTPSIGISLYPEDGTSDALITHADTAMYQAKKEGGNRYFFYTQEINDAISKKMVIETGLRKALENKEMELYYQPKVDVSSGKVNGFEALVRWNHPTLGTVSPAEFIPLAEETNLIIPLGEQILLQACTVFHDWLQQGYSFTHISVNISAVQFNQPTFISTIQRVLEQTGLAPHYLELELTESVVQNFNRARPILEKLKEMGIKLSLDDFGTGYSSLSYLKEFPLDTLKIDRSFIRTVDYNTKDQAVVDTIINMASKLNLNVVAEGIETKNQLKFIQQQSCHEYQGYYFSRPLPAAEIISLVKDHEANQYAKA</sequence>
<feature type="transmembrane region" description="Helical" evidence="1">
    <location>
        <begin position="222"/>
        <end position="243"/>
    </location>
</feature>
<dbReference type="SMART" id="SM00086">
    <property type="entry name" value="PAC"/>
    <property type="match status" value="1"/>
</dbReference>
<dbReference type="PANTHER" id="PTHR44757:SF2">
    <property type="entry name" value="BIOFILM ARCHITECTURE MAINTENANCE PROTEIN MBAA"/>
    <property type="match status" value="1"/>
</dbReference>
<dbReference type="Pfam" id="PF00990">
    <property type="entry name" value="GGDEF"/>
    <property type="match status" value="1"/>
</dbReference>
<name>A0A0A5GJ87_9BACI</name>
<organism evidence="7 8">
    <name type="scientific">Pontibacillus halophilus JSM 076056 = DSM 19796</name>
    <dbReference type="NCBI Taxonomy" id="1385510"/>
    <lineage>
        <taxon>Bacteria</taxon>
        <taxon>Bacillati</taxon>
        <taxon>Bacillota</taxon>
        <taxon>Bacilli</taxon>
        <taxon>Bacillales</taxon>
        <taxon>Bacillaceae</taxon>
        <taxon>Pontibacillus</taxon>
    </lineage>
</organism>
<dbReference type="InterPro" id="IPR043128">
    <property type="entry name" value="Rev_trsase/Diguanyl_cyclase"/>
</dbReference>
<dbReference type="NCBIfam" id="TIGR00254">
    <property type="entry name" value="GGDEF"/>
    <property type="match status" value="1"/>
</dbReference>
<dbReference type="InterPro" id="IPR013767">
    <property type="entry name" value="PAS_fold"/>
</dbReference>
<proteinExistence type="predicted"/>
<feature type="transmembrane region" description="Helical" evidence="1">
    <location>
        <begin position="6"/>
        <end position="30"/>
    </location>
</feature>
<dbReference type="SUPFAM" id="SSF55785">
    <property type="entry name" value="PYP-like sensor domain (PAS domain)"/>
    <property type="match status" value="1"/>
</dbReference>
<dbReference type="InterPro" id="IPR005330">
    <property type="entry name" value="MHYT_dom"/>
</dbReference>
<evidence type="ECO:0000259" key="5">
    <source>
        <dbReference type="PROSITE" id="PS50887"/>
    </source>
</evidence>
<evidence type="ECO:0000259" key="6">
    <source>
        <dbReference type="PROSITE" id="PS50924"/>
    </source>
</evidence>